<dbReference type="NCBIfam" id="TIGR00023">
    <property type="entry name" value="glycerol-3-phosphate 1-O-acyltransferase PlsY"/>
    <property type="match status" value="1"/>
</dbReference>
<dbReference type="PANTHER" id="PTHR30309">
    <property type="entry name" value="INNER MEMBRANE PROTEIN YGIH"/>
    <property type="match status" value="1"/>
</dbReference>
<keyword evidence="5 10" id="KW-1133">Transmembrane helix</keyword>
<dbReference type="GO" id="GO:0005886">
    <property type="term" value="C:plasma membrane"/>
    <property type="evidence" value="ECO:0007669"/>
    <property type="project" value="UniProtKB-SubCell"/>
</dbReference>
<dbReference type="HAMAP" id="MF_01043">
    <property type="entry name" value="PlsY"/>
    <property type="match status" value="1"/>
</dbReference>
<reference evidence="11 12" key="1">
    <citation type="submission" date="2018-06" db="EMBL/GenBank/DDBJ databases">
        <authorList>
            <consortium name="Pathogen Informatics"/>
            <person name="Doyle S."/>
        </authorList>
    </citation>
    <scope>NUCLEOTIDE SEQUENCE [LARGE SCALE GENOMIC DNA]</scope>
    <source>
        <strain evidence="11 12">NCTC10571</strain>
    </source>
</reference>
<evidence type="ECO:0000256" key="5">
    <source>
        <dbReference type="ARBA" id="ARBA00022989"/>
    </source>
</evidence>
<dbReference type="STRING" id="1122216.GCA_000423385_02009"/>
<keyword evidence="4 10" id="KW-0812">Transmembrane</keyword>
<accession>A0A378NTH7</accession>
<dbReference type="UniPathway" id="UPA00085"/>
<organism evidence="11 12">
    <name type="scientific">Megamonas hypermegale</name>
    <dbReference type="NCBI Taxonomy" id="158847"/>
    <lineage>
        <taxon>Bacteria</taxon>
        <taxon>Bacillati</taxon>
        <taxon>Bacillota</taxon>
        <taxon>Negativicutes</taxon>
        <taxon>Selenomonadales</taxon>
        <taxon>Selenomonadaceae</taxon>
        <taxon>Megamonas</taxon>
    </lineage>
</organism>
<gene>
    <name evidence="10 11" type="primary">plsY</name>
    <name evidence="11" type="ORF">NCTC10571_01836</name>
</gene>
<feature type="transmembrane region" description="Helical" evidence="10">
    <location>
        <begin position="112"/>
        <end position="133"/>
    </location>
</feature>
<name>A0A378NTH7_9FIRM</name>
<dbReference type="Proteomes" id="UP000255234">
    <property type="component" value="Unassembled WGS sequence"/>
</dbReference>
<evidence type="ECO:0000256" key="8">
    <source>
        <dbReference type="ARBA" id="ARBA00023209"/>
    </source>
</evidence>
<feature type="transmembrane region" description="Helical" evidence="10">
    <location>
        <begin position="164"/>
        <end position="180"/>
    </location>
</feature>
<evidence type="ECO:0000256" key="9">
    <source>
        <dbReference type="ARBA" id="ARBA00023264"/>
    </source>
</evidence>
<feature type="transmembrane region" description="Helical" evidence="10">
    <location>
        <begin position="80"/>
        <end position="100"/>
    </location>
</feature>
<proteinExistence type="inferred from homology"/>
<dbReference type="EMBL" id="UGPP01000001">
    <property type="protein sequence ID" value="STY71674.1"/>
    <property type="molecule type" value="Genomic_DNA"/>
</dbReference>
<dbReference type="RefSeq" id="WP_115151938.1">
    <property type="nucleotide sequence ID" value="NZ_UGPP01000001.1"/>
</dbReference>
<keyword evidence="1 10" id="KW-1003">Cell membrane</keyword>
<dbReference type="GO" id="GO:0043772">
    <property type="term" value="F:acyl-phosphate glycerol-3-phosphate acyltransferase activity"/>
    <property type="evidence" value="ECO:0007669"/>
    <property type="project" value="UniProtKB-UniRule"/>
</dbReference>
<evidence type="ECO:0000256" key="2">
    <source>
        <dbReference type="ARBA" id="ARBA00022516"/>
    </source>
</evidence>
<feature type="transmembrane region" description="Helical" evidence="10">
    <location>
        <begin position="139"/>
        <end position="157"/>
    </location>
</feature>
<evidence type="ECO:0000256" key="3">
    <source>
        <dbReference type="ARBA" id="ARBA00022679"/>
    </source>
</evidence>
<evidence type="ECO:0000313" key="12">
    <source>
        <dbReference type="Proteomes" id="UP000255234"/>
    </source>
</evidence>
<evidence type="ECO:0000256" key="4">
    <source>
        <dbReference type="ARBA" id="ARBA00022692"/>
    </source>
</evidence>
<comment type="function">
    <text evidence="10">Catalyzes the transfer of an acyl group from acyl-phosphate (acyl-PO(4)) to glycerol-3-phosphate (G3P) to form lysophosphatidic acid (LPA). This enzyme utilizes acyl-phosphate as fatty acyl donor, but not acyl-CoA or acyl-ACP.</text>
</comment>
<dbReference type="InterPro" id="IPR003811">
    <property type="entry name" value="G3P_acylTferase_PlsY"/>
</dbReference>
<protein>
    <recommendedName>
        <fullName evidence="10">Glycerol-3-phosphate acyltransferase</fullName>
    </recommendedName>
    <alternativeName>
        <fullName evidence="10">Acyl-PO4 G3P acyltransferase</fullName>
    </alternativeName>
    <alternativeName>
        <fullName evidence="10">Acyl-phosphate--glycerol-3-phosphate acyltransferase</fullName>
    </alternativeName>
    <alternativeName>
        <fullName evidence="10">G3P acyltransferase</fullName>
        <shortName evidence="10">GPAT</shortName>
        <ecNumber evidence="10">2.3.1.275</ecNumber>
    </alternativeName>
    <alternativeName>
        <fullName evidence="10">Lysophosphatidic acid synthase</fullName>
        <shortName evidence="10">LPA synthase</shortName>
    </alternativeName>
</protein>
<dbReference type="Pfam" id="PF02660">
    <property type="entry name" value="G3P_acyltransf"/>
    <property type="match status" value="1"/>
</dbReference>
<keyword evidence="7 10" id="KW-0472">Membrane</keyword>
<evidence type="ECO:0000313" key="11">
    <source>
        <dbReference type="EMBL" id="STY71674.1"/>
    </source>
</evidence>
<feature type="transmembrane region" description="Helical" evidence="10">
    <location>
        <begin position="6"/>
        <end position="29"/>
    </location>
</feature>
<evidence type="ECO:0000256" key="10">
    <source>
        <dbReference type="HAMAP-Rule" id="MF_01043"/>
    </source>
</evidence>
<keyword evidence="9 10" id="KW-1208">Phospholipid metabolism</keyword>
<dbReference type="SMART" id="SM01207">
    <property type="entry name" value="G3P_acyltransf"/>
    <property type="match status" value="1"/>
</dbReference>
<keyword evidence="8 10" id="KW-0594">Phospholipid biosynthesis</keyword>
<sequence length="199" mass="21466">MEFNFLIVIICSYVIGSIPSGLVLGKGIWHVDLREHGSKNIGATNAWRTLGKFPGFVIFLADLIKGLLGVYLGMTLVGSSIAMILGGILAIVGHSASIFLKLKGGKGVATGLGVLIMLMPKVSICVFFIWLIIVMISKYVSLASIVAAAFVPILAYAFDMPMEFVIFGIVAAIFVIYRHKTNIVRLLNGNENKIKAGHR</sequence>
<comment type="subunit">
    <text evidence="10">Probably interacts with PlsX.</text>
</comment>
<dbReference type="EC" id="2.3.1.275" evidence="10"/>
<keyword evidence="6 10" id="KW-0443">Lipid metabolism</keyword>
<dbReference type="PANTHER" id="PTHR30309:SF0">
    <property type="entry name" value="GLYCEROL-3-PHOSPHATE ACYLTRANSFERASE-RELATED"/>
    <property type="match status" value="1"/>
</dbReference>
<comment type="subcellular location">
    <subcellularLocation>
        <location evidence="10">Cell membrane</location>
        <topology evidence="10">Multi-pass membrane protein</topology>
    </subcellularLocation>
</comment>
<keyword evidence="11" id="KW-0012">Acyltransferase</keyword>
<dbReference type="AlphaFoldDB" id="A0A378NTH7"/>
<comment type="similarity">
    <text evidence="10">Belongs to the PlsY family.</text>
</comment>
<comment type="catalytic activity">
    <reaction evidence="10">
        <text>an acyl phosphate + sn-glycerol 3-phosphate = a 1-acyl-sn-glycero-3-phosphate + phosphate</text>
        <dbReference type="Rhea" id="RHEA:34075"/>
        <dbReference type="ChEBI" id="CHEBI:43474"/>
        <dbReference type="ChEBI" id="CHEBI:57597"/>
        <dbReference type="ChEBI" id="CHEBI:57970"/>
        <dbReference type="ChEBI" id="CHEBI:59918"/>
        <dbReference type="EC" id="2.3.1.275"/>
    </reaction>
</comment>
<dbReference type="GO" id="GO:0008654">
    <property type="term" value="P:phospholipid biosynthetic process"/>
    <property type="evidence" value="ECO:0007669"/>
    <property type="project" value="UniProtKB-UniRule"/>
</dbReference>
<keyword evidence="2 10" id="KW-0444">Lipid biosynthesis</keyword>
<evidence type="ECO:0000256" key="6">
    <source>
        <dbReference type="ARBA" id="ARBA00023098"/>
    </source>
</evidence>
<evidence type="ECO:0000256" key="7">
    <source>
        <dbReference type="ARBA" id="ARBA00023136"/>
    </source>
</evidence>
<evidence type="ECO:0000256" key="1">
    <source>
        <dbReference type="ARBA" id="ARBA00022475"/>
    </source>
</evidence>
<keyword evidence="3 10" id="KW-0808">Transferase</keyword>
<comment type="pathway">
    <text evidence="10">Lipid metabolism; phospholipid metabolism.</text>
</comment>